<name>A0A1Q3CGQ1_CEPFO</name>
<organism evidence="1 2">
    <name type="scientific">Cephalotus follicularis</name>
    <name type="common">Albany pitcher plant</name>
    <dbReference type="NCBI Taxonomy" id="3775"/>
    <lineage>
        <taxon>Eukaryota</taxon>
        <taxon>Viridiplantae</taxon>
        <taxon>Streptophyta</taxon>
        <taxon>Embryophyta</taxon>
        <taxon>Tracheophyta</taxon>
        <taxon>Spermatophyta</taxon>
        <taxon>Magnoliopsida</taxon>
        <taxon>eudicotyledons</taxon>
        <taxon>Gunneridae</taxon>
        <taxon>Pentapetalae</taxon>
        <taxon>rosids</taxon>
        <taxon>fabids</taxon>
        <taxon>Oxalidales</taxon>
        <taxon>Cephalotaceae</taxon>
        <taxon>Cephalotus</taxon>
    </lineage>
</organism>
<gene>
    <name evidence="1" type="ORF">CFOL_v3_22864</name>
</gene>
<dbReference type="Proteomes" id="UP000187406">
    <property type="component" value="Unassembled WGS sequence"/>
</dbReference>
<dbReference type="EMBL" id="BDDD01001972">
    <property type="protein sequence ID" value="GAV79399.1"/>
    <property type="molecule type" value="Genomic_DNA"/>
</dbReference>
<keyword evidence="2" id="KW-1185">Reference proteome</keyword>
<dbReference type="PANTHER" id="PTHR31973:SF187">
    <property type="entry name" value="MUTATOR TRANSPOSASE MUDRA PROTEIN"/>
    <property type="match status" value="1"/>
</dbReference>
<dbReference type="AlphaFoldDB" id="A0A1Q3CGQ1"/>
<comment type="caution">
    <text evidence="1">The sequence shown here is derived from an EMBL/GenBank/DDBJ whole genome shotgun (WGS) entry which is preliminary data.</text>
</comment>
<dbReference type="PANTHER" id="PTHR31973">
    <property type="entry name" value="POLYPROTEIN, PUTATIVE-RELATED"/>
    <property type="match status" value="1"/>
</dbReference>
<proteinExistence type="predicted"/>
<dbReference type="OrthoDB" id="1888602at2759"/>
<reference evidence="2" key="1">
    <citation type="submission" date="2016-04" db="EMBL/GenBank/DDBJ databases">
        <title>Cephalotus genome sequencing.</title>
        <authorList>
            <person name="Fukushima K."/>
            <person name="Hasebe M."/>
            <person name="Fang X."/>
        </authorList>
    </citation>
    <scope>NUCLEOTIDE SEQUENCE [LARGE SCALE GENOMIC DNA]</scope>
    <source>
        <strain evidence="2">cv. St1</strain>
    </source>
</reference>
<evidence type="ECO:0000313" key="1">
    <source>
        <dbReference type="EMBL" id="GAV79399.1"/>
    </source>
</evidence>
<dbReference type="InParanoid" id="A0A1Q3CGQ1"/>
<sequence>MYASGRAKALDDSTLIVRILKNQHNYKRLSRNKNLKAPWLVKQYEDRVRITPKWKLKEFGEIVLIDLNCQISHSATYRARKNALDEVNCSYEEKFLRLRNYVYEILRSNIGRTGQYMLLESRQRVTQ</sequence>
<accession>A0A1Q3CGQ1</accession>
<evidence type="ECO:0000313" key="2">
    <source>
        <dbReference type="Proteomes" id="UP000187406"/>
    </source>
</evidence>
<protein>
    <submittedName>
        <fullName evidence="1">Uncharacterized protein</fullName>
    </submittedName>
</protein>